<keyword evidence="3" id="KW-1185">Reference proteome</keyword>
<accession>A0A8J3RAF5</accession>
<evidence type="ECO:0000259" key="1">
    <source>
        <dbReference type="Pfam" id="PF05117"/>
    </source>
</evidence>
<dbReference type="Pfam" id="PF05117">
    <property type="entry name" value="DUF695"/>
    <property type="match status" value="1"/>
</dbReference>
<gene>
    <name evidence="2" type="ORF">Mth01_46240</name>
</gene>
<feature type="domain" description="DUF695" evidence="1">
    <location>
        <begin position="245"/>
        <end position="343"/>
    </location>
</feature>
<evidence type="ECO:0000313" key="3">
    <source>
        <dbReference type="Proteomes" id="UP000610966"/>
    </source>
</evidence>
<dbReference type="EMBL" id="BOOG01000050">
    <property type="protein sequence ID" value="GIH72371.1"/>
    <property type="molecule type" value="Genomic_DNA"/>
</dbReference>
<dbReference type="InterPro" id="IPR016097">
    <property type="entry name" value="DUF695"/>
</dbReference>
<dbReference type="AlphaFoldDB" id="A0A8J3RAF5"/>
<reference evidence="2" key="1">
    <citation type="submission" date="2021-01" db="EMBL/GenBank/DDBJ databases">
        <title>Whole genome shotgun sequence of Sphaerimonospora thailandensis NBRC 107569.</title>
        <authorList>
            <person name="Komaki H."/>
            <person name="Tamura T."/>
        </authorList>
    </citation>
    <scope>NUCLEOTIDE SEQUENCE</scope>
    <source>
        <strain evidence="2">NBRC 107569</strain>
    </source>
</reference>
<dbReference type="RefSeq" id="WP_204018032.1">
    <property type="nucleotide sequence ID" value="NZ_BOOG01000050.1"/>
</dbReference>
<protein>
    <recommendedName>
        <fullName evidence="1">DUF695 domain-containing protein</fullName>
    </recommendedName>
</protein>
<dbReference type="Proteomes" id="UP000610966">
    <property type="component" value="Unassembled WGS sequence"/>
</dbReference>
<sequence>MRLFERKNAPADAAEAIADFWTWWTQVRPEIDAQVEAENAEALAEALESAVSAMHPSLMWEIAPGGTARYALVVSAYNDPELRPLAHRWALAAPPVDELWEFHPSRQAKTHVTELAVDVEGREFNLSRLVVAAQAPGNGPRMNVSVFHPIFPDLADEPRLEAAEMALDWLLGEDEVARWVGDIMAAEFEPIDAFPAIHLPGVIADLAKGFAEEQWMLMEGNTDTGSRVTALARYPLRPVDYPLNDQHIAITLPYRNSDADGQPAGESLDSLRGFEERLVRGTLGTAVLAAHMNADGRRTMHVYADPRGEAVSAIKDLAATWKEGKAEVEVADDPSWSEVAHFLS</sequence>
<organism evidence="2 3">
    <name type="scientific">Sphaerimonospora thailandensis</name>
    <dbReference type="NCBI Taxonomy" id="795644"/>
    <lineage>
        <taxon>Bacteria</taxon>
        <taxon>Bacillati</taxon>
        <taxon>Actinomycetota</taxon>
        <taxon>Actinomycetes</taxon>
        <taxon>Streptosporangiales</taxon>
        <taxon>Streptosporangiaceae</taxon>
        <taxon>Sphaerimonospora</taxon>
    </lineage>
</organism>
<evidence type="ECO:0000313" key="2">
    <source>
        <dbReference type="EMBL" id="GIH72371.1"/>
    </source>
</evidence>
<name>A0A8J3RAF5_9ACTN</name>
<comment type="caution">
    <text evidence="2">The sequence shown here is derived from an EMBL/GenBank/DDBJ whole genome shotgun (WGS) entry which is preliminary data.</text>
</comment>
<proteinExistence type="predicted"/>